<dbReference type="Pfam" id="PF00089">
    <property type="entry name" value="Trypsin"/>
    <property type="match status" value="1"/>
</dbReference>
<evidence type="ECO:0000256" key="2">
    <source>
        <dbReference type="ARBA" id="ARBA00022729"/>
    </source>
</evidence>
<dbReference type="SMART" id="SM00020">
    <property type="entry name" value="Tryp_SPc"/>
    <property type="match status" value="1"/>
</dbReference>
<dbReference type="PANTHER" id="PTHR24256">
    <property type="entry name" value="TRYPTASE-RELATED"/>
    <property type="match status" value="1"/>
</dbReference>
<comment type="similarity">
    <text evidence="7">Belongs to the peptidase S1 family. CLIP subfamily.</text>
</comment>
<reference evidence="10" key="1">
    <citation type="journal article" date="2023" name="Insect Mol. Biol.">
        <title>Genome sequencing provides insights into the evolution of gene families encoding plant cell wall-degrading enzymes in longhorned beetles.</title>
        <authorList>
            <person name="Shin N.R."/>
            <person name="Okamura Y."/>
            <person name="Kirsch R."/>
            <person name="Pauchet Y."/>
        </authorList>
    </citation>
    <scope>NUCLEOTIDE SEQUENCE</scope>
    <source>
        <strain evidence="10">AMC_N1</strain>
    </source>
</reference>
<dbReference type="CDD" id="cd00190">
    <property type="entry name" value="Tryp_SPc"/>
    <property type="match status" value="1"/>
</dbReference>
<organism evidence="10 11">
    <name type="scientific">Aromia moschata</name>
    <dbReference type="NCBI Taxonomy" id="1265417"/>
    <lineage>
        <taxon>Eukaryota</taxon>
        <taxon>Metazoa</taxon>
        <taxon>Ecdysozoa</taxon>
        <taxon>Arthropoda</taxon>
        <taxon>Hexapoda</taxon>
        <taxon>Insecta</taxon>
        <taxon>Pterygota</taxon>
        <taxon>Neoptera</taxon>
        <taxon>Endopterygota</taxon>
        <taxon>Coleoptera</taxon>
        <taxon>Polyphaga</taxon>
        <taxon>Cucujiformia</taxon>
        <taxon>Chrysomeloidea</taxon>
        <taxon>Cerambycidae</taxon>
        <taxon>Cerambycinae</taxon>
        <taxon>Callichromatini</taxon>
        <taxon>Aromia</taxon>
    </lineage>
</organism>
<dbReference type="EMBL" id="JAPWTK010000016">
    <property type="protein sequence ID" value="KAJ8958744.1"/>
    <property type="molecule type" value="Genomic_DNA"/>
</dbReference>
<feature type="domain" description="Peptidase S1" evidence="9">
    <location>
        <begin position="58"/>
        <end position="325"/>
    </location>
</feature>
<dbReference type="GO" id="GO:0006508">
    <property type="term" value="P:proteolysis"/>
    <property type="evidence" value="ECO:0007669"/>
    <property type="project" value="UniProtKB-KW"/>
</dbReference>
<dbReference type="InterPro" id="IPR001254">
    <property type="entry name" value="Trypsin_dom"/>
</dbReference>
<keyword evidence="4 8" id="KW-0720">Serine protease</keyword>
<evidence type="ECO:0000256" key="3">
    <source>
        <dbReference type="ARBA" id="ARBA00022801"/>
    </source>
</evidence>
<proteinExistence type="inferred from homology"/>
<dbReference type="InterPro" id="IPR033116">
    <property type="entry name" value="TRYPSIN_SER"/>
</dbReference>
<accession>A0AAV8Z667</accession>
<keyword evidence="5" id="KW-1015">Disulfide bond</keyword>
<dbReference type="InterPro" id="IPR043504">
    <property type="entry name" value="Peptidase_S1_PA_chymotrypsin"/>
</dbReference>
<evidence type="ECO:0000313" key="10">
    <source>
        <dbReference type="EMBL" id="KAJ8958744.1"/>
    </source>
</evidence>
<evidence type="ECO:0000256" key="4">
    <source>
        <dbReference type="ARBA" id="ARBA00022825"/>
    </source>
</evidence>
<dbReference type="InterPro" id="IPR009003">
    <property type="entry name" value="Peptidase_S1_PA"/>
</dbReference>
<dbReference type="FunFam" id="2.40.10.10:FF:000028">
    <property type="entry name" value="Serine protease easter"/>
    <property type="match status" value="1"/>
</dbReference>
<keyword evidence="6" id="KW-0325">Glycoprotein</keyword>
<dbReference type="PRINTS" id="PR00722">
    <property type="entry name" value="CHYMOTRYPSIN"/>
</dbReference>
<dbReference type="FunFam" id="2.40.10.10:FF:000084">
    <property type="entry name" value="Serine protease easter"/>
    <property type="match status" value="1"/>
</dbReference>
<dbReference type="InterPro" id="IPR001314">
    <property type="entry name" value="Peptidase_S1A"/>
</dbReference>
<keyword evidence="3 8" id="KW-0378">Hydrolase</keyword>
<evidence type="ECO:0000256" key="1">
    <source>
        <dbReference type="ARBA" id="ARBA00022670"/>
    </source>
</evidence>
<dbReference type="PROSITE" id="PS50240">
    <property type="entry name" value="TRYPSIN_DOM"/>
    <property type="match status" value="1"/>
</dbReference>
<evidence type="ECO:0000256" key="8">
    <source>
        <dbReference type="RuleBase" id="RU363034"/>
    </source>
</evidence>
<protein>
    <recommendedName>
        <fullName evidence="9">Peptidase S1 domain-containing protein</fullName>
    </recommendedName>
</protein>
<dbReference type="PROSITE" id="PS00134">
    <property type="entry name" value="TRYPSIN_HIS"/>
    <property type="match status" value="1"/>
</dbReference>
<evidence type="ECO:0000259" key="9">
    <source>
        <dbReference type="PROSITE" id="PS50240"/>
    </source>
</evidence>
<dbReference type="InterPro" id="IPR051487">
    <property type="entry name" value="Ser/Thr_Proteases_Immune/Dev"/>
</dbReference>
<dbReference type="Proteomes" id="UP001162162">
    <property type="component" value="Unassembled WGS sequence"/>
</dbReference>
<keyword evidence="11" id="KW-1185">Reference proteome</keyword>
<dbReference type="Gene3D" id="2.40.10.10">
    <property type="entry name" value="Trypsin-like serine proteases"/>
    <property type="match status" value="2"/>
</dbReference>
<keyword evidence="1 8" id="KW-0645">Protease</keyword>
<dbReference type="AlphaFoldDB" id="A0AAV8Z667"/>
<evidence type="ECO:0000313" key="11">
    <source>
        <dbReference type="Proteomes" id="UP001162162"/>
    </source>
</evidence>
<dbReference type="InterPro" id="IPR018114">
    <property type="entry name" value="TRYPSIN_HIS"/>
</dbReference>
<dbReference type="GO" id="GO:0004252">
    <property type="term" value="F:serine-type endopeptidase activity"/>
    <property type="evidence" value="ECO:0007669"/>
    <property type="project" value="InterPro"/>
</dbReference>
<dbReference type="PROSITE" id="PS00135">
    <property type="entry name" value="TRYPSIN_SER"/>
    <property type="match status" value="1"/>
</dbReference>
<gene>
    <name evidence="10" type="ORF">NQ318_016472</name>
</gene>
<dbReference type="SUPFAM" id="SSF50494">
    <property type="entry name" value="Trypsin-like serine proteases"/>
    <property type="match status" value="1"/>
</dbReference>
<evidence type="ECO:0000256" key="5">
    <source>
        <dbReference type="ARBA" id="ARBA00023157"/>
    </source>
</evidence>
<evidence type="ECO:0000256" key="6">
    <source>
        <dbReference type="ARBA" id="ARBA00023180"/>
    </source>
</evidence>
<sequence length="326" mass="36428">MRKVCAKMVPQLLTPEQKESRMNIALKEMVIVYLDIRVSPVSSNLLPDACGDDFQDKILGGEATGLSEFPWMVLIEYERENRKRGFYCGGVLISKRYVLTAAHCVKGKDLPRSWKLANSGLRECTSGEYNTLNDTDCETIFTTECSDPPVNVPVEERIAHEQYQPEDLNQYHDLAILRLSRDVKFTKYIKPICLQQSTQERSKQYTGKNLVVAGWGKTETRSESNIKLKLEVPVKTNDECASTYKKASVNLNDGQICAGGEPDKDSCRGDSGGPLMSYDVNSNGDLVWYSVGVVSFGPSPCGMKGWPGVYTKVANYVPWIISKLRP</sequence>
<keyword evidence="2" id="KW-0732">Signal</keyword>
<name>A0AAV8Z667_9CUCU</name>
<comment type="caution">
    <text evidence="10">The sequence shown here is derived from an EMBL/GenBank/DDBJ whole genome shotgun (WGS) entry which is preliminary data.</text>
</comment>
<evidence type="ECO:0000256" key="7">
    <source>
        <dbReference type="ARBA" id="ARBA00024195"/>
    </source>
</evidence>